<dbReference type="AlphaFoldDB" id="A0AAV4DHC3"/>
<dbReference type="GO" id="GO:0016020">
    <property type="term" value="C:membrane"/>
    <property type="evidence" value="ECO:0007669"/>
    <property type="project" value="UniProtKB-SubCell"/>
</dbReference>
<feature type="domain" description="G-protein coupled receptors family 1 profile" evidence="6">
    <location>
        <begin position="48"/>
        <end position="320"/>
    </location>
</feature>
<feature type="transmembrane region" description="Helical" evidence="5">
    <location>
        <begin position="112"/>
        <end position="132"/>
    </location>
</feature>
<feature type="transmembrane region" description="Helical" evidence="5">
    <location>
        <begin position="266"/>
        <end position="286"/>
    </location>
</feature>
<comment type="caution">
    <text evidence="7">The sequence shown here is derived from an EMBL/GenBank/DDBJ whole genome shotgun (WGS) entry which is preliminary data.</text>
</comment>
<feature type="transmembrane region" description="Helical" evidence="5">
    <location>
        <begin position="208"/>
        <end position="228"/>
    </location>
</feature>
<dbReference type="SUPFAM" id="SSF81321">
    <property type="entry name" value="Family A G protein-coupled receptor-like"/>
    <property type="match status" value="1"/>
</dbReference>
<feature type="transmembrane region" description="Helical" evidence="5">
    <location>
        <begin position="153"/>
        <end position="174"/>
    </location>
</feature>
<dbReference type="EMBL" id="BLXT01007896">
    <property type="protein sequence ID" value="GFO43639.1"/>
    <property type="molecule type" value="Genomic_DNA"/>
</dbReference>
<keyword evidence="2 5" id="KW-0812">Transmembrane</keyword>
<evidence type="ECO:0000313" key="7">
    <source>
        <dbReference type="EMBL" id="GFO43639.1"/>
    </source>
</evidence>
<evidence type="ECO:0000259" key="6">
    <source>
        <dbReference type="PROSITE" id="PS50262"/>
    </source>
</evidence>
<organism evidence="7 8">
    <name type="scientific">Plakobranchus ocellatus</name>
    <dbReference type="NCBI Taxonomy" id="259542"/>
    <lineage>
        <taxon>Eukaryota</taxon>
        <taxon>Metazoa</taxon>
        <taxon>Spiralia</taxon>
        <taxon>Lophotrochozoa</taxon>
        <taxon>Mollusca</taxon>
        <taxon>Gastropoda</taxon>
        <taxon>Heterobranchia</taxon>
        <taxon>Euthyneura</taxon>
        <taxon>Panpulmonata</taxon>
        <taxon>Sacoglossa</taxon>
        <taxon>Placobranchoidea</taxon>
        <taxon>Plakobranchidae</taxon>
        <taxon>Plakobranchus</taxon>
    </lineage>
</organism>
<name>A0AAV4DHC3_9GAST</name>
<comment type="subcellular location">
    <subcellularLocation>
        <location evidence="1">Membrane</location>
    </subcellularLocation>
</comment>
<evidence type="ECO:0000256" key="3">
    <source>
        <dbReference type="ARBA" id="ARBA00022989"/>
    </source>
</evidence>
<evidence type="ECO:0000256" key="4">
    <source>
        <dbReference type="ARBA" id="ARBA00023136"/>
    </source>
</evidence>
<proteinExistence type="predicted"/>
<dbReference type="PANTHER" id="PTHR46641">
    <property type="entry name" value="FMRFAMIDE RECEPTOR-RELATED"/>
    <property type="match status" value="1"/>
</dbReference>
<reference evidence="7 8" key="1">
    <citation type="journal article" date="2021" name="Elife">
        <title>Chloroplast acquisition without the gene transfer in kleptoplastic sea slugs, Plakobranchus ocellatus.</title>
        <authorList>
            <person name="Maeda T."/>
            <person name="Takahashi S."/>
            <person name="Yoshida T."/>
            <person name="Shimamura S."/>
            <person name="Takaki Y."/>
            <person name="Nagai Y."/>
            <person name="Toyoda A."/>
            <person name="Suzuki Y."/>
            <person name="Arimoto A."/>
            <person name="Ishii H."/>
            <person name="Satoh N."/>
            <person name="Nishiyama T."/>
            <person name="Hasebe M."/>
            <person name="Maruyama T."/>
            <person name="Minagawa J."/>
            <person name="Obokata J."/>
            <person name="Shigenobu S."/>
        </authorList>
    </citation>
    <scope>NUCLEOTIDE SEQUENCE [LARGE SCALE GENOMIC DNA]</scope>
</reference>
<dbReference type="Proteomes" id="UP000735302">
    <property type="component" value="Unassembled WGS sequence"/>
</dbReference>
<keyword evidence="7" id="KW-0675">Receptor</keyword>
<feature type="transmembrane region" description="Helical" evidence="5">
    <location>
        <begin position="298"/>
        <end position="322"/>
    </location>
</feature>
<keyword evidence="8" id="KW-1185">Reference proteome</keyword>
<accession>A0AAV4DHC3</accession>
<dbReference type="PROSITE" id="PS50262">
    <property type="entry name" value="G_PROTEIN_RECEP_F1_2"/>
    <property type="match status" value="1"/>
</dbReference>
<protein>
    <submittedName>
        <fullName evidence="7">Chemosensory receptor a</fullName>
    </submittedName>
</protein>
<evidence type="ECO:0000256" key="1">
    <source>
        <dbReference type="ARBA" id="ARBA00004370"/>
    </source>
</evidence>
<evidence type="ECO:0000313" key="8">
    <source>
        <dbReference type="Proteomes" id="UP000735302"/>
    </source>
</evidence>
<sequence length="339" mass="37798">MRPMRLRSANISSADTLRPYVGDAVMNSMTHFLTDILQPVLTLWALFSNIVNIIVFGKMDMRDGLTVTFLVLSVSDGLMAMVLLMKSCILMFDNFGYQGNTITYNSLVKVCLLALSFPLNLSLITTTVLAVVRCCCIAMPFKVRKIFTAPRQLIAISIVSSMVFSGYIYSATFWELKWIVQLKRNATFIILFNNDYDTLGIVDTVRSIIFYLCLAVICVSALILIVALNRSSMLRGGNNPAASLNRVSGNTRATTARRESQAVKSVILVLIIFIVCNFPVVFLSKVRLFDYGFSKGELLLISAISGTFLVLNIDLNIFVYYFNSSRYRSIANSMIGCQN</sequence>
<feature type="transmembrane region" description="Helical" evidence="5">
    <location>
        <begin position="69"/>
        <end position="92"/>
    </location>
</feature>
<evidence type="ECO:0000256" key="2">
    <source>
        <dbReference type="ARBA" id="ARBA00022692"/>
    </source>
</evidence>
<gene>
    <name evidence="7" type="ORF">PoB_007014400</name>
</gene>
<dbReference type="InterPro" id="IPR052954">
    <property type="entry name" value="GPCR-Ligand_Int"/>
</dbReference>
<dbReference type="Gene3D" id="1.20.1070.10">
    <property type="entry name" value="Rhodopsin 7-helix transmembrane proteins"/>
    <property type="match status" value="1"/>
</dbReference>
<keyword evidence="3 5" id="KW-1133">Transmembrane helix</keyword>
<feature type="transmembrane region" description="Helical" evidence="5">
    <location>
        <begin position="36"/>
        <end position="57"/>
    </location>
</feature>
<dbReference type="InterPro" id="IPR017452">
    <property type="entry name" value="GPCR_Rhodpsn_7TM"/>
</dbReference>
<evidence type="ECO:0000256" key="5">
    <source>
        <dbReference type="SAM" id="Phobius"/>
    </source>
</evidence>
<keyword evidence="4 5" id="KW-0472">Membrane</keyword>